<dbReference type="InterPro" id="IPR003593">
    <property type="entry name" value="AAA+_ATPase"/>
</dbReference>
<dbReference type="SUPFAM" id="SSF55781">
    <property type="entry name" value="GAF domain-like"/>
    <property type="match status" value="1"/>
</dbReference>
<dbReference type="SMART" id="SM00388">
    <property type="entry name" value="HisKA"/>
    <property type="match status" value="1"/>
</dbReference>
<dbReference type="SUPFAM" id="SSF47384">
    <property type="entry name" value="Homodimeric domain of signal transducing histidine kinase"/>
    <property type="match status" value="1"/>
</dbReference>
<dbReference type="EMBL" id="CP012333">
    <property type="protein sequence ID" value="AKV02679.1"/>
    <property type="molecule type" value="Genomic_DNA"/>
</dbReference>
<dbReference type="PROSITE" id="PS00108">
    <property type="entry name" value="PROTEIN_KINASE_ST"/>
    <property type="match status" value="1"/>
</dbReference>
<dbReference type="Proteomes" id="UP000064967">
    <property type="component" value="Chromosome"/>
</dbReference>
<dbReference type="InterPro" id="IPR053159">
    <property type="entry name" value="Hybrid_Histidine_Kinase"/>
</dbReference>
<sequence length="1849" mass="202956">MGRPLLSSIYEQHDGVPERLEAEVTVEDTAYTQTETVSATSDAILVRAIRQADGLPVLLKILLENERQALRRFLKEREIGTIPGRSTILIPLDLTTVAGRPALVLEDFAGHPLESELERAMETGAVLRLAIEIARKLGELHAHGVIHRDLKPENILVARASGDVRLTGLGAALSSAGSYRPSNEPGLIEGTFAYMAPEQTGQTGRLVDQRADLYSLGVVIFRMLTGRLPLEASDALGWIHVQVAKRPPLVTSLEPRVPPVLAAIVDKLLAKDPEERYQTARGLVADLETALAEWTQHRDVEPFQLGLHDVPERLQIPHRLHGRDAEVQTLHKAFEHAASDGARLVLLGGPPGVGKSSLAKALEAHVLSRGGVFLEGKHEELRQNVPYFAVAQALEQLVGQLLTENEEKLAAWRTQLQNALGTNVSLLGALVPRFEIIFGDHAKYEQSATVESPDRFKLFFQRLLGAVASREHPLVLFLDDLQWADPASIVLLEQVLAHPSSKHVLTIGAYRDSEVASDHPLSAALSRLRSRGVVSEVEVPPLASNAIARIVVDAFRCPLPEATTLADILRERTGGNPLFVTELLRTLHQKNLVTFDPVEGRWVWDVEQIRRVPLADETVDLVIAKVTSLAPAVHEALRVGACLGIEFQAADVSAVLSRPFEEVERDLREVAAEGLLVSSRQAFRFPHDRVREAAYSLLPLDERASLHLRIGRALLARKDRSDDKSFVIADQLNAASALIVTRKERAELAALDLTVGRKAKAASAYASAARYFAAGMAMLDEAAWDDAYAVTYGLHLERAACELVVGRFDVGERLVGVVLEKARTAADRAAAYSVLVDLRMTQGDVVGAVKLGLEGLRACGIEYPERVSREEAAAAVAETWASLRSFSIEALTELPRATDPTARAIANLESHVVTPISYVDENLFALFASRSLRANLEWGVSEASPSSFVAYALNLGGITGRHEDAWQLGRVGYELVLRPGLSASKPLVCTAFASLVNYWTHHVRTNLPYLETALDAAYQQGDLTYLCYAENHLVMTRLLMGASLGDLAVESAQRTKRVREFGYGEMADLMESRHLLIQSLRGETNELGSFGTKERSEAEFEEHIKANTSPLTHCWHYVDRLQAAFFAGKYEKAVDIGRTAAALLRTSAMFPIAAEHAFYFALSLASTALSDAKLEGAKLEGDDSALFDAALKKFEGWAESCPENFSAKYALIAAEAARLRGDDLAAMHDYERAIRSAQDNGFIQVQAIAYELAARFYESRGFMHFADVYLREARRRYSQWGAMEKARCLEPPGRRAAVATDTVAARPEELDLLTVTQASQALSAELVRARLLERLLEVMLRYAGARRCCFVMFAGDRAVVECEAVAPSVDPTGQLPEAVINYARRTRERVLLHDATLPNPFSADPYLRSQKPRAVLCLPVCRKQELLGLIYLENDLAPAVFGEERVTVLEVLSAQAAISLESAALFDDLERENAQRRRAESSLRESREQLQAVLENMVHAVFVCDKEGRITLLNQAAERLLGSTRSTHLPRVAELPTILRTRHPDGRPFAWFEQPLVRALAGEVVASVDATITDSRERDVQLRLSAAPIKDDKGLVVGAVEAASDVTEKVELERLRDQFLRTAAHELKTPVAVVSGYAALLQMRGQEVPVEQRRMLDALGRGANRIDRIVTDLLVLWQLRVGRLPLVEEQVDVAELLSRVAGRLEPPLQPARVTITTPHDAPKVVGDRSLLEKVFSHLIDNALRYSSTGGPVEVILTVPPKGGAKVSVRDHGIGIAPNKQAHLFEPFYRAHAETTHDFGGMGVGLYLSNVIVGRHGGSVRFESREGDGSTVTVWLPAEPTDDATPSQEA</sequence>
<dbReference type="Pfam" id="PF01590">
    <property type="entry name" value="GAF"/>
    <property type="match status" value="1"/>
</dbReference>
<dbReference type="PANTHER" id="PTHR43642:SF1">
    <property type="entry name" value="HYBRID SIGNAL TRANSDUCTION HISTIDINE KINASE G"/>
    <property type="match status" value="1"/>
</dbReference>
<reference evidence="11 12" key="1">
    <citation type="submission" date="2015-08" db="EMBL/GenBank/DDBJ databases">
        <authorList>
            <person name="Babu N.S."/>
            <person name="Beckwith C.J."/>
            <person name="Beseler K.G."/>
            <person name="Brison A."/>
            <person name="Carone J.V."/>
            <person name="Caskin T.P."/>
            <person name="Diamond M."/>
            <person name="Durham M.E."/>
            <person name="Foxe J.M."/>
            <person name="Go M."/>
            <person name="Henderson B.A."/>
            <person name="Jones I.B."/>
            <person name="McGettigan J.A."/>
            <person name="Micheletti S.J."/>
            <person name="Nasrallah M.E."/>
            <person name="Ortiz D."/>
            <person name="Piller C.R."/>
            <person name="Privatt S.R."/>
            <person name="Schneider S.L."/>
            <person name="Sharp S."/>
            <person name="Smith T.C."/>
            <person name="Stanton J.D."/>
            <person name="Ullery H.E."/>
            <person name="Wilson R.J."/>
            <person name="Serrano M.G."/>
            <person name="Buck G."/>
            <person name="Lee V."/>
            <person name="Wang Y."/>
            <person name="Carvalho R."/>
            <person name="Voegtly L."/>
            <person name="Shi R."/>
            <person name="Duckworth R."/>
            <person name="Johnson A."/>
            <person name="Loviza R."/>
            <person name="Walstead R."/>
            <person name="Shah Z."/>
            <person name="Kiflezghi M."/>
            <person name="Wade K."/>
            <person name="Ball S.L."/>
            <person name="Bradley K.W."/>
            <person name="Asai D.J."/>
            <person name="Bowman C.A."/>
            <person name="Russell D.A."/>
            <person name="Pope W.H."/>
            <person name="Jacobs-Sera D."/>
            <person name="Hendrix R.W."/>
            <person name="Hatfull G.F."/>
        </authorList>
    </citation>
    <scope>NUCLEOTIDE SEQUENCE [LARGE SCALE GENOMIC DNA]</scope>
    <source>
        <strain evidence="11 12">DSM 27648</strain>
    </source>
</reference>
<protein>
    <recommendedName>
        <fullName evidence="2">histidine kinase</fullName>
        <ecNumber evidence="2">2.7.13.3</ecNumber>
    </recommendedName>
</protein>
<dbReference type="InterPro" id="IPR000700">
    <property type="entry name" value="PAS-assoc_C"/>
</dbReference>
<dbReference type="SUPFAM" id="SSF56112">
    <property type="entry name" value="Protein kinase-like (PK-like)"/>
    <property type="match status" value="1"/>
</dbReference>
<dbReference type="InterPro" id="IPR004358">
    <property type="entry name" value="Sig_transdc_His_kin-like_C"/>
</dbReference>
<feature type="domain" description="Protein kinase" evidence="7">
    <location>
        <begin position="31"/>
        <end position="291"/>
    </location>
</feature>
<dbReference type="EC" id="2.7.13.3" evidence="2"/>
<evidence type="ECO:0000256" key="4">
    <source>
        <dbReference type="ARBA" id="ARBA00022679"/>
    </source>
</evidence>
<dbReference type="SMART" id="SM00387">
    <property type="entry name" value="HATPase_c"/>
    <property type="match status" value="1"/>
</dbReference>
<dbReference type="CDD" id="cd00130">
    <property type="entry name" value="PAS"/>
    <property type="match status" value="1"/>
</dbReference>
<dbReference type="GO" id="GO:0000155">
    <property type="term" value="F:phosphorelay sensor kinase activity"/>
    <property type="evidence" value="ECO:0007669"/>
    <property type="project" value="InterPro"/>
</dbReference>
<dbReference type="PROSITE" id="PS50011">
    <property type="entry name" value="PROTEIN_KINASE_DOM"/>
    <property type="match status" value="1"/>
</dbReference>
<dbReference type="PROSITE" id="PS50112">
    <property type="entry name" value="PAS"/>
    <property type="match status" value="1"/>
</dbReference>
<dbReference type="InterPro" id="IPR008271">
    <property type="entry name" value="Ser/Thr_kinase_AS"/>
</dbReference>
<dbReference type="PATRIC" id="fig|1391654.3.peg.9467"/>
<dbReference type="Gene3D" id="3.40.50.300">
    <property type="entry name" value="P-loop containing nucleotide triphosphate hydrolases"/>
    <property type="match status" value="1"/>
</dbReference>
<dbReference type="InterPro" id="IPR011009">
    <property type="entry name" value="Kinase-like_dom_sf"/>
</dbReference>
<evidence type="ECO:0000256" key="3">
    <source>
        <dbReference type="ARBA" id="ARBA00022553"/>
    </source>
</evidence>
<keyword evidence="12" id="KW-1185">Reference proteome</keyword>
<dbReference type="Gene3D" id="3.30.450.40">
    <property type="match status" value="1"/>
</dbReference>
<dbReference type="CDD" id="cd14014">
    <property type="entry name" value="STKc_PknB_like"/>
    <property type="match status" value="1"/>
</dbReference>
<dbReference type="PROSITE" id="PS50113">
    <property type="entry name" value="PAC"/>
    <property type="match status" value="1"/>
</dbReference>
<dbReference type="Pfam" id="PF00069">
    <property type="entry name" value="Pkinase"/>
    <property type="match status" value="1"/>
</dbReference>
<dbReference type="InterPro" id="IPR036890">
    <property type="entry name" value="HATPase_C_sf"/>
</dbReference>
<keyword evidence="4" id="KW-0808">Transferase</keyword>
<dbReference type="InterPro" id="IPR027417">
    <property type="entry name" value="P-loop_NTPase"/>
</dbReference>
<dbReference type="SMART" id="SM00091">
    <property type="entry name" value="PAS"/>
    <property type="match status" value="1"/>
</dbReference>
<name>A0A0K1QAA7_9BACT</name>
<keyword evidence="3" id="KW-0597">Phosphoprotein</keyword>
<evidence type="ECO:0000256" key="1">
    <source>
        <dbReference type="ARBA" id="ARBA00000085"/>
    </source>
</evidence>
<feature type="coiled-coil region" evidence="6">
    <location>
        <begin position="1469"/>
        <end position="1496"/>
    </location>
</feature>
<evidence type="ECO:0000313" key="12">
    <source>
        <dbReference type="Proteomes" id="UP000064967"/>
    </source>
</evidence>
<dbReference type="InterPro" id="IPR003661">
    <property type="entry name" value="HisK_dim/P_dom"/>
</dbReference>
<dbReference type="Pfam" id="PF08448">
    <property type="entry name" value="PAS_4"/>
    <property type="match status" value="1"/>
</dbReference>
<dbReference type="PRINTS" id="PR00344">
    <property type="entry name" value="BCTRLSENSOR"/>
</dbReference>
<dbReference type="InterPro" id="IPR041664">
    <property type="entry name" value="AAA_16"/>
</dbReference>
<dbReference type="PANTHER" id="PTHR43642">
    <property type="entry name" value="HYBRID SIGNAL TRANSDUCTION HISTIDINE KINASE G"/>
    <property type="match status" value="1"/>
</dbReference>
<dbReference type="Pfam" id="PF13191">
    <property type="entry name" value="AAA_16"/>
    <property type="match status" value="1"/>
</dbReference>
<evidence type="ECO:0000259" key="8">
    <source>
        <dbReference type="PROSITE" id="PS50109"/>
    </source>
</evidence>
<evidence type="ECO:0000259" key="9">
    <source>
        <dbReference type="PROSITE" id="PS50112"/>
    </source>
</evidence>
<dbReference type="InterPro" id="IPR000719">
    <property type="entry name" value="Prot_kinase_dom"/>
</dbReference>
<dbReference type="GO" id="GO:0005524">
    <property type="term" value="F:ATP binding"/>
    <property type="evidence" value="ECO:0007669"/>
    <property type="project" value="InterPro"/>
</dbReference>
<dbReference type="Pfam" id="PF02518">
    <property type="entry name" value="HATPase_c"/>
    <property type="match status" value="1"/>
</dbReference>
<evidence type="ECO:0000256" key="2">
    <source>
        <dbReference type="ARBA" id="ARBA00012438"/>
    </source>
</evidence>
<dbReference type="InterPro" id="IPR013656">
    <property type="entry name" value="PAS_4"/>
</dbReference>
<dbReference type="Gene3D" id="1.10.510.10">
    <property type="entry name" value="Transferase(Phosphotransferase) domain 1"/>
    <property type="match status" value="1"/>
</dbReference>
<dbReference type="NCBIfam" id="TIGR00229">
    <property type="entry name" value="sensory_box"/>
    <property type="match status" value="1"/>
</dbReference>
<dbReference type="InterPro" id="IPR003018">
    <property type="entry name" value="GAF"/>
</dbReference>
<organism evidence="11 12">
    <name type="scientific">Labilithrix luteola</name>
    <dbReference type="NCBI Taxonomy" id="1391654"/>
    <lineage>
        <taxon>Bacteria</taxon>
        <taxon>Pseudomonadati</taxon>
        <taxon>Myxococcota</taxon>
        <taxon>Polyangia</taxon>
        <taxon>Polyangiales</taxon>
        <taxon>Labilitrichaceae</taxon>
        <taxon>Labilithrix</taxon>
    </lineage>
</organism>
<evidence type="ECO:0000256" key="5">
    <source>
        <dbReference type="ARBA" id="ARBA00022777"/>
    </source>
</evidence>
<dbReference type="STRING" id="1391654.AKJ09_09342"/>
<feature type="domain" description="Histidine kinase" evidence="8">
    <location>
        <begin position="1622"/>
        <end position="1839"/>
    </location>
</feature>
<dbReference type="SMART" id="SM00220">
    <property type="entry name" value="S_TKc"/>
    <property type="match status" value="1"/>
</dbReference>
<evidence type="ECO:0000259" key="7">
    <source>
        <dbReference type="PROSITE" id="PS50011"/>
    </source>
</evidence>
<dbReference type="SUPFAM" id="SSF55785">
    <property type="entry name" value="PYP-like sensor domain (PAS domain)"/>
    <property type="match status" value="1"/>
</dbReference>
<dbReference type="InterPro" id="IPR036097">
    <property type="entry name" value="HisK_dim/P_sf"/>
</dbReference>
<proteinExistence type="predicted"/>
<keyword evidence="5 11" id="KW-0418">Kinase</keyword>
<keyword evidence="6" id="KW-0175">Coiled coil</keyword>
<dbReference type="SUPFAM" id="SSF55874">
    <property type="entry name" value="ATPase domain of HSP90 chaperone/DNA topoisomerase II/histidine kinase"/>
    <property type="match status" value="1"/>
</dbReference>
<dbReference type="InterPro" id="IPR035965">
    <property type="entry name" value="PAS-like_dom_sf"/>
</dbReference>
<dbReference type="InterPro" id="IPR029016">
    <property type="entry name" value="GAF-like_dom_sf"/>
</dbReference>
<feature type="domain" description="PAC" evidence="10">
    <location>
        <begin position="1566"/>
        <end position="1618"/>
    </location>
</feature>
<feature type="domain" description="PAS" evidence="9">
    <location>
        <begin position="1486"/>
        <end position="1545"/>
    </location>
</feature>
<dbReference type="Gene3D" id="1.10.287.130">
    <property type="match status" value="1"/>
</dbReference>
<dbReference type="Gene3D" id="3.30.450.20">
    <property type="entry name" value="PAS domain"/>
    <property type="match status" value="1"/>
</dbReference>
<comment type="catalytic activity">
    <reaction evidence="1">
        <text>ATP + protein L-histidine = ADP + protein N-phospho-L-histidine.</text>
        <dbReference type="EC" id="2.7.13.3"/>
    </reaction>
</comment>
<accession>A0A0K1QAA7</accession>
<evidence type="ECO:0000313" key="11">
    <source>
        <dbReference type="EMBL" id="AKV02679.1"/>
    </source>
</evidence>
<dbReference type="Gene3D" id="3.30.565.10">
    <property type="entry name" value="Histidine kinase-like ATPase, C-terminal domain"/>
    <property type="match status" value="1"/>
</dbReference>
<dbReference type="InterPro" id="IPR000014">
    <property type="entry name" value="PAS"/>
</dbReference>
<evidence type="ECO:0000256" key="6">
    <source>
        <dbReference type="SAM" id="Coils"/>
    </source>
</evidence>
<dbReference type="SMART" id="SM00065">
    <property type="entry name" value="GAF"/>
    <property type="match status" value="1"/>
</dbReference>
<dbReference type="Pfam" id="PF00512">
    <property type="entry name" value="HisKA"/>
    <property type="match status" value="1"/>
</dbReference>
<dbReference type="FunFam" id="3.30.565.10:FF:000006">
    <property type="entry name" value="Sensor histidine kinase WalK"/>
    <property type="match status" value="1"/>
</dbReference>
<evidence type="ECO:0000259" key="10">
    <source>
        <dbReference type="PROSITE" id="PS50113"/>
    </source>
</evidence>
<dbReference type="GO" id="GO:0009882">
    <property type="term" value="F:blue light photoreceptor activity"/>
    <property type="evidence" value="ECO:0007669"/>
    <property type="project" value="UniProtKB-ARBA"/>
</dbReference>
<gene>
    <name evidence="11" type="ORF">AKJ09_09342</name>
</gene>
<dbReference type="SMART" id="SM00382">
    <property type="entry name" value="AAA"/>
    <property type="match status" value="1"/>
</dbReference>
<dbReference type="SUPFAM" id="SSF52540">
    <property type="entry name" value="P-loop containing nucleoside triphosphate hydrolases"/>
    <property type="match status" value="1"/>
</dbReference>
<dbReference type="CDD" id="cd00082">
    <property type="entry name" value="HisKA"/>
    <property type="match status" value="1"/>
</dbReference>
<dbReference type="InterPro" id="IPR005467">
    <property type="entry name" value="His_kinase_dom"/>
</dbReference>
<dbReference type="InterPro" id="IPR003594">
    <property type="entry name" value="HATPase_dom"/>
</dbReference>
<dbReference type="PROSITE" id="PS50109">
    <property type="entry name" value="HIS_KIN"/>
    <property type="match status" value="1"/>
</dbReference>
<dbReference type="KEGG" id="llu:AKJ09_09342"/>